<dbReference type="PANTHER" id="PTHR24216">
    <property type="entry name" value="PAXILLIN-RELATED"/>
    <property type="match status" value="1"/>
</dbReference>
<evidence type="ECO:0000259" key="6">
    <source>
        <dbReference type="PROSITE" id="PS50023"/>
    </source>
</evidence>
<dbReference type="Pfam" id="PF00412">
    <property type="entry name" value="LIM"/>
    <property type="match status" value="1"/>
</dbReference>
<dbReference type="GO" id="GO:0030695">
    <property type="term" value="F:GTPase regulator activity"/>
    <property type="evidence" value="ECO:0007669"/>
    <property type="project" value="UniProtKB-ARBA"/>
</dbReference>
<evidence type="ECO:0000256" key="4">
    <source>
        <dbReference type="SAM" id="MobiDB-lite"/>
    </source>
</evidence>
<feature type="compositionally biased region" description="Low complexity" evidence="4">
    <location>
        <begin position="807"/>
        <end position="825"/>
    </location>
</feature>
<dbReference type="EMBL" id="PGCJ01000023">
    <property type="protein sequence ID" value="PLW56271.1"/>
    <property type="molecule type" value="Genomic_DNA"/>
</dbReference>
<dbReference type="PANTHER" id="PTHR24216:SF65">
    <property type="entry name" value="PAXILLIN-LIKE PROTEIN 1"/>
    <property type="match status" value="1"/>
</dbReference>
<feature type="compositionally biased region" description="Polar residues" evidence="4">
    <location>
        <begin position="59"/>
        <end position="75"/>
    </location>
</feature>
<feature type="compositionally biased region" description="Low complexity" evidence="4">
    <location>
        <begin position="412"/>
        <end position="426"/>
    </location>
</feature>
<evidence type="ECO:0000256" key="2">
    <source>
        <dbReference type="ARBA" id="ARBA00022833"/>
    </source>
</evidence>
<comment type="caution">
    <text evidence="8">The sequence shown here is derived from an EMBL/GenBank/DDBJ whole genome shotgun (WGS) entry which is preliminary data.</text>
</comment>
<keyword evidence="3" id="KW-0440">LIM domain</keyword>
<feature type="compositionally biased region" description="Low complexity" evidence="4">
    <location>
        <begin position="333"/>
        <end position="347"/>
    </location>
</feature>
<evidence type="ECO:0000313" key="7">
    <source>
        <dbReference type="EMBL" id="PLW19767.1"/>
    </source>
</evidence>
<dbReference type="GO" id="GO:0046872">
    <property type="term" value="F:metal ion binding"/>
    <property type="evidence" value="ECO:0007669"/>
    <property type="project" value="UniProtKB-KW"/>
</dbReference>
<dbReference type="AlphaFoldDB" id="A0A2N5UTI7"/>
<evidence type="ECO:0000313" key="8">
    <source>
        <dbReference type="EMBL" id="PLW40957.1"/>
    </source>
</evidence>
<keyword evidence="2 3" id="KW-0862">Zinc</keyword>
<dbReference type="Proteomes" id="UP000235392">
    <property type="component" value="Unassembled WGS sequence"/>
</dbReference>
<dbReference type="CDD" id="cd08368">
    <property type="entry name" value="LIM"/>
    <property type="match status" value="1"/>
</dbReference>
<evidence type="ECO:0000256" key="1">
    <source>
        <dbReference type="ARBA" id="ARBA00022723"/>
    </source>
</evidence>
<evidence type="ECO:0000313" key="11">
    <source>
        <dbReference type="Proteomes" id="UP000235392"/>
    </source>
</evidence>
<proteinExistence type="predicted"/>
<dbReference type="EMBL" id="PGCJ01000808">
    <property type="protein sequence ID" value="PLW19767.1"/>
    <property type="molecule type" value="Genomic_DNA"/>
</dbReference>
<protein>
    <recommendedName>
        <fullName evidence="6">LIM zinc-binding domain-containing protein</fullName>
    </recommendedName>
</protein>
<feature type="domain" description="LIM zinc-binding" evidence="6">
    <location>
        <begin position="646"/>
        <end position="709"/>
    </location>
</feature>
<keyword evidence="10" id="KW-1185">Reference proteome</keyword>
<dbReference type="Proteomes" id="UP000235388">
    <property type="component" value="Unassembled WGS sequence"/>
</dbReference>
<feature type="compositionally biased region" description="Basic and acidic residues" evidence="4">
    <location>
        <begin position="531"/>
        <end position="541"/>
    </location>
</feature>
<keyword evidence="1 3" id="KW-0479">Metal-binding</keyword>
<dbReference type="PROSITE" id="PS00478">
    <property type="entry name" value="LIM_DOMAIN_1"/>
    <property type="match status" value="1"/>
</dbReference>
<feature type="compositionally biased region" description="Low complexity" evidence="4">
    <location>
        <begin position="542"/>
        <end position="563"/>
    </location>
</feature>
<evidence type="ECO:0000313" key="10">
    <source>
        <dbReference type="Proteomes" id="UP000235388"/>
    </source>
</evidence>
<gene>
    <name evidence="9" type="ORF">PCANC_02008</name>
    <name evidence="7" type="ORF">PCANC_07665</name>
    <name evidence="8" type="ORF">PCASD_06583</name>
</gene>
<feature type="region of interest" description="Disordered" evidence="4">
    <location>
        <begin position="58"/>
        <end position="85"/>
    </location>
</feature>
<feature type="compositionally biased region" description="Polar residues" evidence="4">
    <location>
        <begin position="169"/>
        <end position="195"/>
    </location>
</feature>
<dbReference type="Gene3D" id="2.10.110.10">
    <property type="entry name" value="Cysteine Rich Protein"/>
    <property type="match status" value="2"/>
</dbReference>
<accession>A0A2N5UTI7</accession>
<sequence>MALAFFTAPALPALFGFGTTATPARPDSMSAEAIIKCSDCGGDVVLAQLGEHVCLPPDQQEQAQSDQPNTDTSTPLEPVTGLNVTRESIATRTTRLNHFDVWAVLLNAHYNNNMPMSSIANPTGPPTTPPSKFNPSSSGSSTASSSRSSILSSASRVSSSTTTTSQSTGPKASPSNTPARQSTGPKASPSSSPARQPTHSPSSSQSSTSLNLLKEKLLNSIRPEPPKPAQSNSEGMLLPQAMTSSTASISNSSDTSFSSSQSSSSAGRVPFFERYAQLTKTSTPVSATQATPKAIPKPQKKAAPAPISKKPLTPITSPESSPVLKKPQPPPVASSSSSQPKMATSKSMPFSNLPAVGLASQRREALNRGNDKHQLPHSSSASSGLHKYTAREHEKGSTARTNMLGRIEESTKGLTSALSSSSLSKPRGGGGGGGGGGVQPPSSTGLEDLMGDLMAEMEKKAEQSSEEYQKRTGRHRYHHQNRHPPDHTVLQKIQVPDSTPRKAAPSSRVRDGYEARTPDHHFRKGSYGDSHTPKLHERHASSEGWGDSGSPSSPGIRPSDSISQLGYGQRSPSPKPVRGLVIASRGNADAGRHAPAAAKTVCQRCFNAPIRRRKTPPSSTNDALGEHGGENESQFCSGCYAELYLPKCRKCAQPIERGAVTDRVGKVLGKYHASCFNCYQCNAPFPNGEFYVWERKPVCCKHYHRLAGTICSHQACGRGIEGACVSLTLDGSQTGSMGSEESGSTLSNNSRRKLYHPEHFCCSRMGCSMSLHEYHFVINQLPWCERHAKEEEQQAILRSLNHHPHHPAAVPSHHLPHYYPHPASHVSSGDGRSRMANQQQPPVTRRLERRRTIVQNVRTR</sequence>
<feature type="region of interest" description="Disordered" evidence="4">
    <location>
        <begin position="242"/>
        <end position="267"/>
    </location>
</feature>
<feature type="signal peptide" evidence="5">
    <location>
        <begin position="1"/>
        <end position="20"/>
    </location>
</feature>
<feature type="compositionally biased region" description="Low complexity" evidence="4">
    <location>
        <begin position="289"/>
        <end position="311"/>
    </location>
</feature>
<keyword evidence="5" id="KW-0732">Signal</keyword>
<feature type="region of interest" description="Disordered" evidence="4">
    <location>
        <begin position="803"/>
        <end position="860"/>
    </location>
</feature>
<feature type="compositionally biased region" description="Basic residues" evidence="4">
    <location>
        <begin position="471"/>
        <end position="482"/>
    </location>
</feature>
<reference evidence="10 11" key="1">
    <citation type="submission" date="2017-11" db="EMBL/GenBank/DDBJ databases">
        <title>De novo assembly and phasing of dikaryotic genomes from two isolates of Puccinia coronata f. sp. avenae, the causal agent of oat crown rust.</title>
        <authorList>
            <person name="Miller M.E."/>
            <person name="Zhang Y."/>
            <person name="Omidvar V."/>
            <person name="Sperschneider J."/>
            <person name="Schwessinger B."/>
            <person name="Raley C."/>
            <person name="Palmer J.M."/>
            <person name="Garnica D."/>
            <person name="Upadhyaya N."/>
            <person name="Rathjen J."/>
            <person name="Taylor J.M."/>
            <person name="Park R.F."/>
            <person name="Dodds P.N."/>
            <person name="Hirsch C.D."/>
            <person name="Kianian S.F."/>
            <person name="Figueroa M."/>
        </authorList>
    </citation>
    <scope>NUCLEOTIDE SEQUENCE [LARGE SCALE GENOMIC DNA]</scope>
    <source>
        <strain evidence="7">12NC29</strain>
        <strain evidence="8">12SD80</strain>
    </source>
</reference>
<organism evidence="8 11">
    <name type="scientific">Puccinia coronata f. sp. avenae</name>
    <dbReference type="NCBI Taxonomy" id="200324"/>
    <lineage>
        <taxon>Eukaryota</taxon>
        <taxon>Fungi</taxon>
        <taxon>Dikarya</taxon>
        <taxon>Basidiomycota</taxon>
        <taxon>Pucciniomycotina</taxon>
        <taxon>Pucciniomycetes</taxon>
        <taxon>Pucciniales</taxon>
        <taxon>Pucciniaceae</taxon>
        <taxon>Puccinia</taxon>
    </lineage>
</organism>
<feature type="compositionally biased region" description="Basic and acidic residues" evidence="4">
    <location>
        <begin position="456"/>
        <end position="470"/>
    </location>
</feature>
<feature type="compositionally biased region" description="Low complexity" evidence="4">
    <location>
        <begin position="243"/>
        <end position="265"/>
    </location>
</feature>
<dbReference type="InterPro" id="IPR001781">
    <property type="entry name" value="Znf_LIM"/>
</dbReference>
<name>A0A2N5UTI7_9BASI</name>
<evidence type="ECO:0000256" key="5">
    <source>
        <dbReference type="SAM" id="SignalP"/>
    </source>
</evidence>
<dbReference type="EMBL" id="PGCI01000095">
    <property type="protein sequence ID" value="PLW40957.1"/>
    <property type="molecule type" value="Genomic_DNA"/>
</dbReference>
<dbReference type="PROSITE" id="PS50023">
    <property type="entry name" value="LIM_DOMAIN_2"/>
    <property type="match status" value="1"/>
</dbReference>
<dbReference type="OrthoDB" id="1112565at2759"/>
<dbReference type="SUPFAM" id="SSF57716">
    <property type="entry name" value="Glucocorticoid receptor-like (DNA-binding domain)"/>
    <property type="match status" value="2"/>
</dbReference>
<dbReference type="STRING" id="200324.A0A2N5UTI7"/>
<evidence type="ECO:0000256" key="3">
    <source>
        <dbReference type="PROSITE-ProRule" id="PRU00125"/>
    </source>
</evidence>
<feature type="compositionally biased region" description="Basic and acidic residues" evidence="4">
    <location>
        <begin position="361"/>
        <end position="374"/>
    </location>
</feature>
<feature type="compositionally biased region" description="Basic and acidic residues" evidence="4">
    <location>
        <begin position="508"/>
        <end position="520"/>
    </location>
</feature>
<feature type="compositionally biased region" description="Low complexity" evidence="4">
    <location>
        <begin position="130"/>
        <end position="168"/>
    </location>
</feature>
<dbReference type="SMART" id="SM00132">
    <property type="entry name" value="LIM"/>
    <property type="match status" value="2"/>
</dbReference>
<feature type="compositionally biased region" description="Gly residues" evidence="4">
    <location>
        <begin position="427"/>
        <end position="438"/>
    </location>
</feature>
<evidence type="ECO:0000313" key="9">
    <source>
        <dbReference type="EMBL" id="PLW56271.1"/>
    </source>
</evidence>
<feature type="compositionally biased region" description="Low complexity" evidence="4">
    <location>
        <begin position="196"/>
        <end position="209"/>
    </location>
</feature>
<feature type="region of interest" description="Disordered" evidence="4">
    <location>
        <begin position="117"/>
        <end position="209"/>
    </location>
</feature>
<feature type="chain" id="PRO_5015083940" description="LIM zinc-binding domain-containing protein" evidence="5">
    <location>
        <begin position="21"/>
        <end position="860"/>
    </location>
</feature>
<feature type="region of interest" description="Disordered" evidence="4">
    <location>
        <begin position="280"/>
        <end position="579"/>
    </location>
</feature>